<dbReference type="EMBL" id="JEMU01000007">
    <property type="protein sequence ID" value="KAJ03147.1"/>
    <property type="molecule type" value="Genomic_DNA"/>
</dbReference>
<keyword evidence="3 4" id="KW-0808">Transferase</keyword>
<evidence type="ECO:0000313" key="6">
    <source>
        <dbReference type="EMBL" id="KAJ03147.1"/>
    </source>
</evidence>
<comment type="caution">
    <text evidence="6">The sequence shown here is derived from an EMBL/GenBank/DDBJ whole genome shotgun (WGS) entry which is preliminary data.</text>
</comment>
<dbReference type="InterPro" id="IPR038601">
    <property type="entry name" value="MttB-like_sf"/>
</dbReference>
<dbReference type="Pfam" id="PF06253">
    <property type="entry name" value="MTTB"/>
    <property type="match status" value="1"/>
</dbReference>
<evidence type="ECO:0000256" key="5">
    <source>
        <dbReference type="SAM" id="MobiDB-lite"/>
    </source>
</evidence>
<protein>
    <recommendedName>
        <fullName evidence="4">Methyltransferase</fullName>
        <ecNumber evidence="4">2.1.1.-</ecNumber>
    </recommendedName>
</protein>
<dbReference type="EC" id="2.1.1.-" evidence="4"/>
<keyword evidence="7" id="KW-1185">Reference proteome</keyword>
<keyword evidence="2 6" id="KW-0489">Methyltransferase</keyword>
<dbReference type="InterPro" id="IPR010426">
    <property type="entry name" value="MTTB_MeTrfase"/>
</dbReference>
<reference evidence="6 7" key="1">
    <citation type="journal article" date="2014" name="Genome Announc.">
        <title>Draft Genome Sequences of Two Isolates of the Roseobacter Group, Sulfitobacter sp. Strains 3SOLIMAR09 and 1FIGIMAR09, from Harbors of Mallorca Island (Mediterranean Sea).</title>
        <authorList>
            <person name="Mas-Llado M."/>
            <person name="Pina-Villalonga J.M."/>
            <person name="Brunet-Galmes I."/>
            <person name="Nogales B."/>
            <person name="Bosch R."/>
        </authorList>
    </citation>
    <scope>NUCLEOTIDE SEQUENCE [LARGE SCALE GENOMIC DNA]</scope>
    <source>
        <strain evidence="6 7">1FIGIMAR09</strain>
    </source>
</reference>
<evidence type="ECO:0000256" key="3">
    <source>
        <dbReference type="ARBA" id="ARBA00022679"/>
    </source>
</evidence>
<sequence length="512" mass="54608">MMSLRTGRRARQAPDTSTPPRSHAYRQMRHPFEPQRVFSDDAIANMHQMALRALSELGMKILLPEARKLFGGAGALVDDSSQMVRIGPELVAAALATAPSSIRLRAPNPEREQWFEPGAMLFSAGAGCPNTIDAVRGRQAGCLQTFEETLKLVQSFDAIHILGPSAEPQDVPPHLRHYAMMQAQLSISDKPTFIYARGKKQISQSLEMIALGHGLSDDELRNGSWSYSIINTNSPRQIDVPMAEGIIEMARAGQMTIITPFCLAGAMAPITVAGALVLQHAEALAAITLSQLTAPGAPVTYGGFASNVDMKSGSPAFGTPSHMKLTIGSGQLARHIGLPWRSAAGSASNTSDAQGAGENHMGLWAALQANATLTVHSAGWLEGGLSFGYEKFINDMEAVQQLAEMAMPTPEDQASLGWDALADVDPGGHFFATQHTMDRYRDAFYAPVVADLSNHGAWVEAGSQTSTERAVDVWQGILRDFAPPPSAAGMADRLKAFVDEGTKAGGAPPTEG</sequence>
<organism evidence="6 7">
    <name type="scientific">Sulfitobacter mediterraneus</name>
    <dbReference type="NCBI Taxonomy" id="83219"/>
    <lineage>
        <taxon>Bacteria</taxon>
        <taxon>Pseudomonadati</taxon>
        <taxon>Pseudomonadota</taxon>
        <taxon>Alphaproteobacteria</taxon>
        <taxon>Rhodobacterales</taxon>
        <taxon>Roseobacteraceae</taxon>
        <taxon>Sulfitobacter</taxon>
    </lineage>
</organism>
<dbReference type="GO" id="GO:0032259">
    <property type="term" value="P:methylation"/>
    <property type="evidence" value="ECO:0007669"/>
    <property type="project" value="UniProtKB-KW"/>
</dbReference>
<gene>
    <name evidence="6" type="ORF">PM02_09635</name>
</gene>
<dbReference type="AlphaFoldDB" id="A0A061SQL1"/>
<dbReference type="STRING" id="83219.PM02_09635"/>
<dbReference type="GO" id="GO:0008168">
    <property type="term" value="F:methyltransferase activity"/>
    <property type="evidence" value="ECO:0007669"/>
    <property type="project" value="UniProtKB-KW"/>
</dbReference>
<dbReference type="Gene3D" id="3.20.20.480">
    <property type="entry name" value="Trimethylamine methyltransferase-like"/>
    <property type="match status" value="1"/>
</dbReference>
<name>A0A061SQL1_9RHOB</name>
<dbReference type="eggNOG" id="COG5598">
    <property type="taxonomic scope" value="Bacteria"/>
</dbReference>
<dbReference type="PIRSF" id="PIRSF037567">
    <property type="entry name" value="MTTB_MeTrfase"/>
    <property type="match status" value="1"/>
</dbReference>
<feature type="region of interest" description="Disordered" evidence="5">
    <location>
        <begin position="1"/>
        <end position="30"/>
    </location>
</feature>
<accession>A0A061SQL1</accession>
<evidence type="ECO:0000256" key="4">
    <source>
        <dbReference type="PIRNR" id="PIRNR037567"/>
    </source>
</evidence>
<evidence type="ECO:0000313" key="7">
    <source>
        <dbReference type="Proteomes" id="UP000027337"/>
    </source>
</evidence>
<proteinExistence type="inferred from homology"/>
<dbReference type="Proteomes" id="UP000027337">
    <property type="component" value="Unassembled WGS sequence"/>
</dbReference>
<feature type="compositionally biased region" description="Basic residues" evidence="5">
    <location>
        <begin position="1"/>
        <end position="11"/>
    </location>
</feature>
<dbReference type="GO" id="GO:0015948">
    <property type="term" value="P:methanogenesis"/>
    <property type="evidence" value="ECO:0007669"/>
    <property type="project" value="UniProtKB-UniRule"/>
</dbReference>
<evidence type="ECO:0000256" key="1">
    <source>
        <dbReference type="ARBA" id="ARBA00007137"/>
    </source>
</evidence>
<comment type="similarity">
    <text evidence="1 4">Belongs to the trimethylamine methyltransferase family.</text>
</comment>
<evidence type="ECO:0000256" key="2">
    <source>
        <dbReference type="ARBA" id="ARBA00022603"/>
    </source>
</evidence>